<protein>
    <submittedName>
        <fullName evidence="3">Uncharacterized protein</fullName>
    </submittedName>
</protein>
<sequence length="753" mass="85028">MSEQEPTQPPLPRTGKVSMLNGKKIPVRPKKSLAPVAEPPQVLQEGDILKAKQRPEPIPDDKNKKKEDTGLKPREVQLGDVIRFHKHSVQSTLAFEYARFFSKNNEGLTWKERKFVTAKAQYRYWSFTYNDALGVEGHRVIYVQSNDREVWTRFWTMVRDGKEDQKDFYTLKVDDKFQYGQNSEGKGRYLVFHNRSHMPFQHRFKTSATEKYMDAVHAWVVEPADLVYGIVEGVMTGVVKSGIDIAKTAAGGLLTNAGIVYNAVLLTDKIFSLKTRLLATAGDYLRDFHSGEPKWFDPLNDAVACGDRIRVDLNAPTLMFVGDAVDSRAYYLLDIKNETRTANPHGFMMVQEEFFEELKGTIIDGTITVDGTFFYDRLSGYPPQRIVIYGKGKLFPQRCYSYAVNQVAYGGNDVDEAAEFVRLAEEDVMKATSFLKEAEAKATVAKNTHDRTNPKDPALETEAKQAAAIFKEAGKLHKNAEKTLQEAKKVVKVAQEAREKDKAQKALQAKKNADKGIVAKDILVDTVAKHVHGVNAKPLPRFAFPGVKIGDRIKLLRTVDDDVEINDVPGGTKYVLMEFENKEEERQPKFYVLWEKAKIVAIDYFQPQDKAADGYFNVPETFRSAAWSHDPGNRILIYQEGTKQNAAQTLYLNAVQSRTQPKESTEAKKKRSQSVAGRQSRTRKQNLVNRADDTSVNPPIQLVEPEPQSKIKPRKKSPTRSTDQSPTRASKKPSTKSTKKKLPTESIQEAQLN</sequence>
<evidence type="ECO:0000256" key="2">
    <source>
        <dbReference type="SAM" id="MobiDB-lite"/>
    </source>
</evidence>
<gene>
    <name evidence="3" type="ORF">OC846_006414</name>
</gene>
<feature type="region of interest" description="Disordered" evidence="2">
    <location>
        <begin position="1"/>
        <end position="72"/>
    </location>
</feature>
<keyword evidence="1" id="KW-0175">Coiled coil</keyword>
<feature type="region of interest" description="Disordered" evidence="2">
    <location>
        <begin position="656"/>
        <end position="753"/>
    </location>
</feature>
<evidence type="ECO:0000313" key="3">
    <source>
        <dbReference type="EMBL" id="KAK0543431.1"/>
    </source>
</evidence>
<evidence type="ECO:0000256" key="1">
    <source>
        <dbReference type="SAM" id="Coils"/>
    </source>
</evidence>
<reference evidence="3" key="1">
    <citation type="journal article" date="2023" name="PhytoFront">
        <title>Draft Genome Resources of Seven Strains of Tilletia horrida, Causal Agent of Kernel Smut of Rice.</title>
        <authorList>
            <person name="Khanal S."/>
            <person name="Antony Babu S."/>
            <person name="Zhou X.G."/>
        </authorList>
    </citation>
    <scope>NUCLEOTIDE SEQUENCE</scope>
    <source>
        <strain evidence="3">TX6</strain>
    </source>
</reference>
<name>A0AAN6GLD5_9BASI</name>
<accession>A0AAN6GLD5</accession>
<comment type="caution">
    <text evidence="3">The sequence shown here is derived from an EMBL/GenBank/DDBJ whole genome shotgun (WGS) entry which is preliminary data.</text>
</comment>
<dbReference type="AlphaFoldDB" id="A0AAN6GLD5"/>
<dbReference type="EMBL" id="JAPDMZ010000362">
    <property type="protein sequence ID" value="KAK0543431.1"/>
    <property type="molecule type" value="Genomic_DNA"/>
</dbReference>
<feature type="compositionally biased region" description="Basic residues" evidence="2">
    <location>
        <begin position="729"/>
        <end position="741"/>
    </location>
</feature>
<evidence type="ECO:0000313" key="4">
    <source>
        <dbReference type="Proteomes" id="UP001176517"/>
    </source>
</evidence>
<proteinExistence type="predicted"/>
<dbReference type="Proteomes" id="UP001176517">
    <property type="component" value="Unassembled WGS sequence"/>
</dbReference>
<feature type="coiled-coil region" evidence="1">
    <location>
        <begin position="477"/>
        <end position="513"/>
    </location>
</feature>
<keyword evidence="4" id="KW-1185">Reference proteome</keyword>
<organism evidence="3 4">
    <name type="scientific">Tilletia horrida</name>
    <dbReference type="NCBI Taxonomy" id="155126"/>
    <lineage>
        <taxon>Eukaryota</taxon>
        <taxon>Fungi</taxon>
        <taxon>Dikarya</taxon>
        <taxon>Basidiomycota</taxon>
        <taxon>Ustilaginomycotina</taxon>
        <taxon>Exobasidiomycetes</taxon>
        <taxon>Tilletiales</taxon>
        <taxon>Tilletiaceae</taxon>
        <taxon>Tilletia</taxon>
    </lineage>
</organism>
<feature type="compositionally biased region" description="Basic and acidic residues" evidence="2">
    <location>
        <begin position="47"/>
        <end position="72"/>
    </location>
</feature>